<feature type="compositionally biased region" description="Basic and acidic residues" evidence="1">
    <location>
        <begin position="154"/>
        <end position="172"/>
    </location>
</feature>
<comment type="caution">
    <text evidence="3">The sequence shown here is derived from an EMBL/GenBank/DDBJ whole genome shotgun (WGS) entry which is preliminary data.</text>
</comment>
<feature type="region of interest" description="Disordered" evidence="1">
    <location>
        <begin position="1"/>
        <end position="227"/>
    </location>
</feature>
<dbReference type="PANTHER" id="PTHR22055">
    <property type="entry name" value="28 KDA HEAT- AND ACID-STABLE PHOSPHOPROTEIN PDGF-ASSOCIATED PROTEIN"/>
    <property type="match status" value="1"/>
</dbReference>
<sequence>MGRGGAASSRGRGKFKNFSRGGGRHFSRDLDPRNAARQINGESSSEEEDSDEEEESEDEAQGPASEPTLAPEMAALNLKLGNTVALDEPEVEMSRAERKAMKKSQATKKVQIQEPTESDSEGSEEVDDLLNPPKQAGKKQDVKPKAKAPAAPELSRKEREAAEKKAAAERYAKLHAQGKTTEAKSDLARLQEVRRRREAAAAQRQAEADEAAKEAAAKKEKASAKKL</sequence>
<evidence type="ECO:0000259" key="2">
    <source>
        <dbReference type="Pfam" id="PF10252"/>
    </source>
</evidence>
<feature type="domain" description="Casein kinase substrate phosphoprotein PP28" evidence="2">
    <location>
        <begin position="132"/>
        <end position="209"/>
    </location>
</feature>
<evidence type="ECO:0000256" key="1">
    <source>
        <dbReference type="SAM" id="MobiDB-lite"/>
    </source>
</evidence>
<dbReference type="EMBL" id="RSCD01000023">
    <property type="protein sequence ID" value="RSH83876.1"/>
    <property type="molecule type" value="Genomic_DNA"/>
</dbReference>
<dbReference type="Pfam" id="PF10252">
    <property type="entry name" value="PP28"/>
    <property type="match status" value="1"/>
</dbReference>
<dbReference type="InterPro" id="IPR019380">
    <property type="entry name" value="Casein_kinase_sb_PP28"/>
</dbReference>
<feature type="compositionally biased region" description="Low complexity" evidence="1">
    <location>
        <begin position="1"/>
        <end position="10"/>
    </location>
</feature>
<proteinExistence type="predicted"/>
<reference evidence="3 4" key="1">
    <citation type="submission" date="2018-11" db="EMBL/GenBank/DDBJ databases">
        <title>Genome sequence of Saitozyma podzolica DSM 27192.</title>
        <authorList>
            <person name="Aliyu H."/>
            <person name="Gorte O."/>
            <person name="Ochsenreither K."/>
        </authorList>
    </citation>
    <scope>NUCLEOTIDE SEQUENCE [LARGE SCALE GENOMIC DNA]</scope>
    <source>
        <strain evidence="3 4">DSM 27192</strain>
    </source>
</reference>
<feature type="compositionally biased region" description="Basic and acidic residues" evidence="1">
    <location>
        <begin position="181"/>
        <end position="199"/>
    </location>
</feature>
<dbReference type="OrthoDB" id="2565360at2759"/>
<feature type="compositionally biased region" description="Acidic residues" evidence="1">
    <location>
        <begin position="116"/>
        <end position="128"/>
    </location>
</feature>
<feature type="compositionally biased region" description="Acidic residues" evidence="1">
    <location>
        <begin position="44"/>
        <end position="60"/>
    </location>
</feature>
<evidence type="ECO:0000313" key="3">
    <source>
        <dbReference type="EMBL" id="RSH83876.1"/>
    </source>
</evidence>
<dbReference type="AlphaFoldDB" id="A0A427XYB6"/>
<accession>A0A427XYB6</accession>
<protein>
    <recommendedName>
        <fullName evidence="2">Casein kinase substrate phosphoprotein PP28 domain-containing protein</fullName>
    </recommendedName>
</protein>
<name>A0A427XYB6_9TREE</name>
<organism evidence="3 4">
    <name type="scientific">Saitozyma podzolica</name>
    <dbReference type="NCBI Taxonomy" id="1890683"/>
    <lineage>
        <taxon>Eukaryota</taxon>
        <taxon>Fungi</taxon>
        <taxon>Dikarya</taxon>
        <taxon>Basidiomycota</taxon>
        <taxon>Agaricomycotina</taxon>
        <taxon>Tremellomycetes</taxon>
        <taxon>Tremellales</taxon>
        <taxon>Trimorphomycetaceae</taxon>
        <taxon>Saitozyma</taxon>
    </lineage>
</organism>
<dbReference type="InterPro" id="IPR039876">
    <property type="entry name" value="HAP28"/>
</dbReference>
<keyword evidence="4" id="KW-1185">Reference proteome</keyword>
<evidence type="ECO:0000313" key="4">
    <source>
        <dbReference type="Proteomes" id="UP000279259"/>
    </source>
</evidence>
<dbReference type="Proteomes" id="UP000279259">
    <property type="component" value="Unassembled WGS sequence"/>
</dbReference>
<feature type="compositionally biased region" description="Basic residues" evidence="1">
    <location>
        <begin position="11"/>
        <end position="25"/>
    </location>
</feature>
<feature type="compositionally biased region" description="Basic and acidic residues" evidence="1">
    <location>
        <begin position="206"/>
        <end position="227"/>
    </location>
</feature>
<gene>
    <name evidence="3" type="ORF">EHS25_005491</name>
</gene>